<evidence type="ECO:0000256" key="1">
    <source>
        <dbReference type="SAM" id="Coils"/>
    </source>
</evidence>
<dbReference type="RefSeq" id="WP_204192991.1">
    <property type="nucleotide sequence ID" value="NZ_JAFEMC010000001.1"/>
</dbReference>
<accession>A0ABS2D1H4</accession>
<comment type="caution">
    <text evidence="2">The sequence shown here is derived from an EMBL/GenBank/DDBJ whole genome shotgun (WGS) entry which is preliminary data.</text>
</comment>
<dbReference type="Proteomes" id="UP000763641">
    <property type="component" value="Unassembled WGS sequence"/>
</dbReference>
<keyword evidence="1" id="KW-0175">Coiled coil</keyword>
<reference evidence="2 3" key="1">
    <citation type="submission" date="2020-12" db="EMBL/GenBank/DDBJ databases">
        <title>Sphingomonas sp.</title>
        <authorList>
            <person name="Kim M.K."/>
        </authorList>
    </citation>
    <scope>NUCLEOTIDE SEQUENCE [LARGE SCALE GENOMIC DNA]</scope>
    <source>
        <strain evidence="2 3">BT552</strain>
    </source>
</reference>
<name>A0ABS2D1H4_9SPHN</name>
<sequence length="80" mass="9202">MLVGAVITLAVQWYGRRKVKQAMTAPDLVARRGVELLDNENERRSQQIDRLQERIAVMEQIATDPGTRTAREIERLRIEA</sequence>
<organism evidence="2 3">
    <name type="scientific">Sphingomonas longa</name>
    <dbReference type="NCBI Taxonomy" id="2778730"/>
    <lineage>
        <taxon>Bacteria</taxon>
        <taxon>Pseudomonadati</taxon>
        <taxon>Pseudomonadota</taxon>
        <taxon>Alphaproteobacteria</taxon>
        <taxon>Sphingomonadales</taxon>
        <taxon>Sphingomonadaceae</taxon>
        <taxon>Sphingomonas</taxon>
    </lineage>
</organism>
<gene>
    <name evidence="2" type="ORF">ILT43_00135</name>
</gene>
<evidence type="ECO:0000313" key="2">
    <source>
        <dbReference type="EMBL" id="MBM6574764.1"/>
    </source>
</evidence>
<protein>
    <submittedName>
        <fullName evidence="2">Uncharacterized protein</fullName>
    </submittedName>
</protein>
<keyword evidence="3" id="KW-1185">Reference proteome</keyword>
<dbReference type="EMBL" id="JAFEMC010000001">
    <property type="protein sequence ID" value="MBM6574764.1"/>
    <property type="molecule type" value="Genomic_DNA"/>
</dbReference>
<feature type="coiled-coil region" evidence="1">
    <location>
        <begin position="34"/>
        <end position="61"/>
    </location>
</feature>
<proteinExistence type="predicted"/>
<evidence type="ECO:0000313" key="3">
    <source>
        <dbReference type="Proteomes" id="UP000763641"/>
    </source>
</evidence>